<dbReference type="EMBL" id="CM017323">
    <property type="protein sequence ID" value="KAE8022426.1"/>
    <property type="molecule type" value="Genomic_DNA"/>
</dbReference>
<organism evidence="2 3">
    <name type="scientific">Carpinus fangiana</name>
    <dbReference type="NCBI Taxonomy" id="176857"/>
    <lineage>
        <taxon>Eukaryota</taxon>
        <taxon>Viridiplantae</taxon>
        <taxon>Streptophyta</taxon>
        <taxon>Embryophyta</taxon>
        <taxon>Tracheophyta</taxon>
        <taxon>Spermatophyta</taxon>
        <taxon>Magnoliopsida</taxon>
        <taxon>eudicotyledons</taxon>
        <taxon>Gunneridae</taxon>
        <taxon>Pentapetalae</taxon>
        <taxon>rosids</taxon>
        <taxon>fabids</taxon>
        <taxon>Fagales</taxon>
        <taxon>Betulaceae</taxon>
        <taxon>Carpinus</taxon>
    </lineage>
</organism>
<evidence type="ECO:0008006" key="4">
    <source>
        <dbReference type="Google" id="ProtNLM"/>
    </source>
</evidence>
<proteinExistence type="predicted"/>
<protein>
    <recommendedName>
        <fullName evidence="4">DUF659 domain-containing protein</fullName>
    </recommendedName>
</protein>
<dbReference type="Proteomes" id="UP000327013">
    <property type="component" value="Chromosome 3"/>
</dbReference>
<keyword evidence="3" id="KW-1185">Reference proteome</keyword>
<gene>
    <name evidence="2" type="ORF">FH972_008228</name>
</gene>
<dbReference type="OrthoDB" id="1873691at2759"/>
<name>A0A5N6QY57_9ROSI</name>
<evidence type="ECO:0000313" key="2">
    <source>
        <dbReference type="EMBL" id="KAE8022426.1"/>
    </source>
</evidence>
<evidence type="ECO:0000313" key="3">
    <source>
        <dbReference type="Proteomes" id="UP000327013"/>
    </source>
</evidence>
<accession>A0A5N6QY57</accession>
<feature type="region of interest" description="Disordered" evidence="1">
    <location>
        <begin position="36"/>
        <end position="58"/>
    </location>
</feature>
<dbReference type="AlphaFoldDB" id="A0A5N6QY57"/>
<sequence>MSCAYVCDCWGRDFSFLPEVGAGFRANKDNENYQIAEPEDEDRSSWKQPELPTRSDTEPNMVLSCVQDSFGRMRSVQHGQYPVLTCASINFSTHRKAKPWCLAASPPRPRSTAGTCRPVTDKTPAHPWIWVGFNIKCGSVSFSSLEHPKFRAFLNQVGLPAVSRREFTSARLDAKFEEAKAESEARIRDAMFFHIASDGWKSKNYGVLGEESLVNLTVNLPNGTSLYRRAAFVTGSVPSKYAEEICGRPSQAFVGTLFDLHVLAVFCIFVTV</sequence>
<evidence type="ECO:0000256" key="1">
    <source>
        <dbReference type="SAM" id="MobiDB-lite"/>
    </source>
</evidence>
<reference evidence="2 3" key="1">
    <citation type="submission" date="2019-06" db="EMBL/GenBank/DDBJ databases">
        <title>A chromosomal-level reference genome of Carpinus fangiana (Coryloideae, Betulaceae).</title>
        <authorList>
            <person name="Yang X."/>
            <person name="Wang Z."/>
            <person name="Zhang L."/>
            <person name="Hao G."/>
            <person name="Liu J."/>
            <person name="Yang Y."/>
        </authorList>
    </citation>
    <scope>NUCLEOTIDE SEQUENCE [LARGE SCALE GENOMIC DNA]</scope>
    <source>
        <strain evidence="2">Cfa_2016G</strain>
        <tissue evidence="2">Leaf</tissue>
    </source>
</reference>